<proteinExistence type="predicted"/>
<dbReference type="SMART" id="SM00849">
    <property type="entry name" value="Lactamase_B"/>
    <property type="match status" value="1"/>
</dbReference>
<dbReference type="Gene3D" id="3.60.15.10">
    <property type="entry name" value="Ribonuclease Z/Hydroxyacylglutathione hydrolase-like"/>
    <property type="match status" value="1"/>
</dbReference>
<dbReference type="InterPro" id="IPR050855">
    <property type="entry name" value="NDM-1-like"/>
</dbReference>
<organism evidence="2 3">
    <name type="scientific">Kocuria soli</name>
    <dbReference type="NCBI Taxonomy" id="2485125"/>
    <lineage>
        <taxon>Bacteria</taxon>
        <taxon>Bacillati</taxon>
        <taxon>Actinomycetota</taxon>
        <taxon>Actinomycetes</taxon>
        <taxon>Micrococcales</taxon>
        <taxon>Micrococcaceae</taxon>
        <taxon>Kocuria</taxon>
    </lineage>
</organism>
<dbReference type="Pfam" id="PF00753">
    <property type="entry name" value="Lactamase_B"/>
    <property type="match status" value="1"/>
</dbReference>
<comment type="caution">
    <text evidence="2">The sequence shown here is derived from an EMBL/GenBank/DDBJ whole genome shotgun (WGS) entry which is preliminary data.</text>
</comment>
<keyword evidence="3" id="KW-1185">Reference proteome</keyword>
<evidence type="ECO:0000313" key="3">
    <source>
        <dbReference type="Proteomes" id="UP000270616"/>
    </source>
</evidence>
<evidence type="ECO:0000313" key="2">
    <source>
        <dbReference type="EMBL" id="ROZ65787.1"/>
    </source>
</evidence>
<dbReference type="RefSeq" id="WP_123823445.1">
    <property type="nucleotide sequence ID" value="NZ_RKMF01000001.1"/>
</dbReference>
<dbReference type="InterPro" id="IPR036866">
    <property type="entry name" value="RibonucZ/Hydroxyglut_hydro"/>
</dbReference>
<dbReference type="CDD" id="cd16282">
    <property type="entry name" value="metallo-hydrolase-like_MBL-fold"/>
    <property type="match status" value="1"/>
</dbReference>
<dbReference type="EMBL" id="RKMF01000001">
    <property type="protein sequence ID" value="ROZ65787.1"/>
    <property type="molecule type" value="Genomic_DNA"/>
</dbReference>
<evidence type="ECO:0000259" key="1">
    <source>
        <dbReference type="SMART" id="SM00849"/>
    </source>
</evidence>
<dbReference type="SUPFAM" id="SSF56281">
    <property type="entry name" value="Metallo-hydrolase/oxidoreductase"/>
    <property type="match status" value="1"/>
</dbReference>
<dbReference type="Proteomes" id="UP000270616">
    <property type="component" value="Unassembled WGS sequence"/>
</dbReference>
<dbReference type="PANTHER" id="PTHR42951">
    <property type="entry name" value="METALLO-BETA-LACTAMASE DOMAIN-CONTAINING"/>
    <property type="match status" value="1"/>
</dbReference>
<dbReference type="PANTHER" id="PTHR42951:SF4">
    <property type="entry name" value="ACYL-COENZYME A THIOESTERASE MBLAC2"/>
    <property type="match status" value="1"/>
</dbReference>
<name>A0A3N3ZU00_9MICC</name>
<gene>
    <name evidence="2" type="ORF">EDL96_00130</name>
</gene>
<feature type="domain" description="Metallo-beta-lactamase" evidence="1">
    <location>
        <begin position="20"/>
        <end position="213"/>
    </location>
</feature>
<dbReference type="AlphaFoldDB" id="A0A3N3ZU00"/>
<keyword evidence="2" id="KW-0378">Hydrolase</keyword>
<protein>
    <submittedName>
        <fullName evidence="2">MBL fold metallo-hydrolase</fullName>
    </submittedName>
</protein>
<dbReference type="OrthoDB" id="2273115at2"/>
<reference evidence="2 3" key="1">
    <citation type="submission" date="2018-10" db="EMBL/GenBank/DDBJ databases">
        <title>Kocuria sp. M5W7-7, whole genome shotgun sequence.</title>
        <authorList>
            <person name="Tuo L."/>
        </authorList>
    </citation>
    <scope>NUCLEOTIDE SEQUENCE [LARGE SCALE GENOMIC DNA]</scope>
    <source>
        <strain evidence="2 3">M5W7-7</strain>
    </source>
</reference>
<dbReference type="InterPro" id="IPR001279">
    <property type="entry name" value="Metallo-B-lactamas"/>
</dbReference>
<sequence>MITINEVGRDVHVITTENWRLNSGLIVGQGRALVIDTGAGPRQGRAILETVRKVTQLPLVVLNTHAHFDHYMGNAVFQRAGATDFWAHRAAAQAIETYGDYQRSFVGVLEPEMGEGTGLDTRIVVPTRHLPGTGRRPALTRIDLGDRQALVFSLGRGHTDNDVLVGVDDVVFAGDVVEQGADPSFEDSFPEDWVGALEQLADLERYRVVVPGHGLPVDHADVRVMAATMAGAVERIRAMQAQEPAEGSSGPVTASMFRLPYGAGASRILLDRLSLLDAEAEALAQSGEHTPD</sequence>
<dbReference type="GO" id="GO:0016787">
    <property type="term" value="F:hydrolase activity"/>
    <property type="evidence" value="ECO:0007669"/>
    <property type="project" value="UniProtKB-KW"/>
</dbReference>
<accession>A0A3N3ZU00</accession>